<evidence type="ECO:0000313" key="14">
    <source>
        <dbReference type="EMBL" id="MBC8543815.1"/>
    </source>
</evidence>
<keyword evidence="9 12" id="KW-0961">Cell wall biogenesis/degradation</keyword>
<comment type="pathway">
    <text evidence="2 12">Cell wall biogenesis; peptidoglycan biosynthesis.</text>
</comment>
<evidence type="ECO:0000256" key="4">
    <source>
        <dbReference type="ARBA" id="ARBA00022618"/>
    </source>
</evidence>
<evidence type="ECO:0000256" key="10">
    <source>
        <dbReference type="ARBA" id="ARBA00038367"/>
    </source>
</evidence>
<evidence type="ECO:0000256" key="12">
    <source>
        <dbReference type="HAMAP-Rule" id="MF_00111"/>
    </source>
</evidence>
<keyword evidence="12" id="KW-0670">Pyruvate</keyword>
<feature type="domain" description="Enolpyruvate transferase" evidence="13">
    <location>
        <begin position="7"/>
        <end position="404"/>
    </location>
</feature>
<dbReference type="GO" id="GO:0051301">
    <property type="term" value="P:cell division"/>
    <property type="evidence" value="ECO:0007669"/>
    <property type="project" value="UniProtKB-KW"/>
</dbReference>
<dbReference type="Gene3D" id="3.65.10.10">
    <property type="entry name" value="Enolpyruvate transferase domain"/>
    <property type="match status" value="2"/>
</dbReference>
<evidence type="ECO:0000256" key="7">
    <source>
        <dbReference type="ARBA" id="ARBA00022984"/>
    </source>
</evidence>
<dbReference type="GO" id="GO:0019277">
    <property type="term" value="P:UDP-N-acetylgalactosamine biosynthetic process"/>
    <property type="evidence" value="ECO:0007669"/>
    <property type="project" value="InterPro"/>
</dbReference>
<feature type="binding site" evidence="12">
    <location>
        <position position="92"/>
    </location>
    <ligand>
        <name>UDP-N-acetyl-alpha-D-glucosamine</name>
        <dbReference type="ChEBI" id="CHEBI:57705"/>
    </ligand>
</feature>
<protein>
    <recommendedName>
        <fullName evidence="12">UDP-N-acetylglucosamine 1-carboxyvinyltransferase</fullName>
        <ecNumber evidence="12">2.5.1.7</ecNumber>
    </recommendedName>
    <alternativeName>
        <fullName evidence="12">Enoylpyruvate transferase</fullName>
    </alternativeName>
    <alternativeName>
        <fullName evidence="12">UDP-N-acetylglucosamine enolpyruvyl transferase</fullName>
        <shortName evidence="12">EPT</shortName>
    </alternativeName>
</protein>
<feature type="binding site" evidence="12">
    <location>
        <position position="325"/>
    </location>
    <ligand>
        <name>UDP-N-acetyl-alpha-D-glucosamine</name>
        <dbReference type="ChEBI" id="CHEBI:57705"/>
    </ligand>
</feature>
<keyword evidence="6 12" id="KW-0133">Cell shape</keyword>
<evidence type="ECO:0000256" key="1">
    <source>
        <dbReference type="ARBA" id="ARBA00004496"/>
    </source>
</evidence>
<reference evidence="14" key="1">
    <citation type="submission" date="2020-08" db="EMBL/GenBank/DDBJ databases">
        <title>Genome public.</title>
        <authorList>
            <person name="Liu C."/>
            <person name="Sun Q."/>
        </authorList>
    </citation>
    <scope>NUCLEOTIDE SEQUENCE</scope>
    <source>
        <strain evidence="14">NSJ-32</strain>
    </source>
</reference>
<keyword evidence="8 12" id="KW-0131">Cell cycle</keyword>
<dbReference type="NCBIfam" id="NF006873">
    <property type="entry name" value="PRK09369.1"/>
    <property type="match status" value="1"/>
</dbReference>
<dbReference type="Proteomes" id="UP000657006">
    <property type="component" value="Unassembled WGS sequence"/>
</dbReference>
<dbReference type="PANTHER" id="PTHR43783:SF1">
    <property type="entry name" value="UDP-N-ACETYLGLUCOSAMINE 1-CARBOXYVINYLTRANSFERASE"/>
    <property type="match status" value="1"/>
</dbReference>
<feature type="binding site" evidence="12">
    <location>
        <begin position="22"/>
        <end position="23"/>
    </location>
    <ligand>
        <name>phosphoenolpyruvate</name>
        <dbReference type="ChEBI" id="CHEBI:58702"/>
    </ligand>
</feature>
<comment type="function">
    <text evidence="12">Cell wall formation. Adds enolpyruvyl to UDP-N-acetylglucosamine.</text>
</comment>
<dbReference type="RefSeq" id="WP_177715254.1">
    <property type="nucleotide sequence ID" value="NZ_JACRSQ010000013.1"/>
</dbReference>
<dbReference type="GO" id="GO:0008360">
    <property type="term" value="P:regulation of cell shape"/>
    <property type="evidence" value="ECO:0007669"/>
    <property type="project" value="UniProtKB-KW"/>
</dbReference>
<dbReference type="Pfam" id="PF00275">
    <property type="entry name" value="EPSP_synthase"/>
    <property type="match status" value="1"/>
</dbReference>
<gene>
    <name evidence="12 14" type="primary">murA</name>
    <name evidence="14" type="ORF">H8730_09675</name>
</gene>
<keyword evidence="5 12" id="KW-0808">Transferase</keyword>
<evidence type="ECO:0000256" key="3">
    <source>
        <dbReference type="ARBA" id="ARBA00022490"/>
    </source>
</evidence>
<keyword evidence="3 12" id="KW-0963">Cytoplasm</keyword>
<dbReference type="HAMAP" id="MF_00111">
    <property type="entry name" value="MurA"/>
    <property type="match status" value="1"/>
</dbReference>
<evidence type="ECO:0000256" key="5">
    <source>
        <dbReference type="ARBA" id="ARBA00022679"/>
    </source>
</evidence>
<comment type="subcellular location">
    <subcellularLocation>
        <location evidence="1 12">Cytoplasm</location>
    </subcellularLocation>
</comment>
<evidence type="ECO:0000256" key="2">
    <source>
        <dbReference type="ARBA" id="ARBA00004752"/>
    </source>
</evidence>
<dbReference type="PANTHER" id="PTHR43783">
    <property type="entry name" value="UDP-N-ACETYLGLUCOSAMINE 1-CARBOXYVINYLTRANSFERASE"/>
    <property type="match status" value="1"/>
</dbReference>
<keyword evidence="15" id="KW-1185">Reference proteome</keyword>
<dbReference type="GO" id="GO:0005737">
    <property type="term" value="C:cytoplasm"/>
    <property type="evidence" value="ECO:0007669"/>
    <property type="project" value="UniProtKB-SubCell"/>
</dbReference>
<accession>A0A926I206</accession>
<comment type="catalytic activity">
    <reaction evidence="11 12">
        <text>phosphoenolpyruvate + UDP-N-acetyl-alpha-D-glucosamine = UDP-N-acetyl-3-O-(1-carboxyvinyl)-alpha-D-glucosamine + phosphate</text>
        <dbReference type="Rhea" id="RHEA:18681"/>
        <dbReference type="ChEBI" id="CHEBI:43474"/>
        <dbReference type="ChEBI" id="CHEBI:57705"/>
        <dbReference type="ChEBI" id="CHEBI:58702"/>
        <dbReference type="ChEBI" id="CHEBI:68483"/>
        <dbReference type="EC" id="2.5.1.7"/>
    </reaction>
</comment>
<dbReference type="InterPro" id="IPR001986">
    <property type="entry name" value="Enolpyruvate_Tfrase_dom"/>
</dbReference>
<evidence type="ECO:0000313" key="15">
    <source>
        <dbReference type="Proteomes" id="UP000657006"/>
    </source>
</evidence>
<dbReference type="AlphaFoldDB" id="A0A926I206"/>
<dbReference type="InterPro" id="IPR013792">
    <property type="entry name" value="RNA3'P_cycl/enolpyr_Trfase_a/b"/>
</dbReference>
<dbReference type="GO" id="GO:0009252">
    <property type="term" value="P:peptidoglycan biosynthetic process"/>
    <property type="evidence" value="ECO:0007669"/>
    <property type="project" value="UniProtKB-UniRule"/>
</dbReference>
<feature type="modified residue" description="2-(S-cysteinyl)pyruvic acid O-phosphothioketal" evidence="12">
    <location>
        <position position="116"/>
    </location>
</feature>
<dbReference type="SUPFAM" id="SSF55205">
    <property type="entry name" value="EPT/RTPC-like"/>
    <property type="match status" value="1"/>
</dbReference>
<evidence type="ECO:0000256" key="9">
    <source>
        <dbReference type="ARBA" id="ARBA00023316"/>
    </source>
</evidence>
<name>A0A926I206_9FIRM</name>
<dbReference type="InterPro" id="IPR050068">
    <property type="entry name" value="MurA_subfamily"/>
</dbReference>
<evidence type="ECO:0000259" key="13">
    <source>
        <dbReference type="Pfam" id="PF00275"/>
    </source>
</evidence>
<dbReference type="GO" id="GO:0008760">
    <property type="term" value="F:UDP-N-acetylglucosamine 1-carboxyvinyltransferase activity"/>
    <property type="evidence" value="ECO:0007669"/>
    <property type="project" value="UniProtKB-UniRule"/>
</dbReference>
<evidence type="ECO:0000256" key="6">
    <source>
        <dbReference type="ARBA" id="ARBA00022960"/>
    </source>
</evidence>
<comment type="caution">
    <text evidence="12">Lacks conserved residue(s) required for the propagation of feature annotation.</text>
</comment>
<keyword evidence="7 12" id="KW-0573">Peptidoglycan synthesis</keyword>
<organism evidence="14 15">
    <name type="scientific">Bianquea renquensis</name>
    <dbReference type="NCBI Taxonomy" id="2763661"/>
    <lineage>
        <taxon>Bacteria</taxon>
        <taxon>Bacillati</taxon>
        <taxon>Bacillota</taxon>
        <taxon>Clostridia</taxon>
        <taxon>Eubacteriales</taxon>
        <taxon>Bianqueaceae</taxon>
        <taxon>Bianquea</taxon>
    </lineage>
</organism>
<dbReference type="EC" id="2.5.1.7" evidence="12"/>
<evidence type="ECO:0000256" key="8">
    <source>
        <dbReference type="ARBA" id="ARBA00023306"/>
    </source>
</evidence>
<dbReference type="CDD" id="cd01555">
    <property type="entry name" value="UdpNAET"/>
    <property type="match status" value="1"/>
</dbReference>
<feature type="binding site" evidence="12">
    <location>
        <position position="303"/>
    </location>
    <ligand>
        <name>UDP-N-acetyl-alpha-D-glucosamine</name>
        <dbReference type="ChEBI" id="CHEBI:57705"/>
    </ligand>
</feature>
<comment type="caution">
    <text evidence="14">The sequence shown here is derived from an EMBL/GenBank/DDBJ whole genome shotgun (WGS) entry which is preliminary data.</text>
</comment>
<evidence type="ECO:0000256" key="11">
    <source>
        <dbReference type="ARBA" id="ARBA00047527"/>
    </source>
</evidence>
<proteinExistence type="inferred from homology"/>
<dbReference type="InterPro" id="IPR005750">
    <property type="entry name" value="UDP_GlcNAc_COvinyl_MurA"/>
</dbReference>
<sequence length="414" mass="44108">MKKISVRGGYSLHGQVKVQGSKNSVLPILAASVLTADEVMLENCPHILDVETMVEILRAQGCHVMIDGSQIRVRANTMDTVRIPADLVHKMRSSIILMGAVLARMGEVLISYPGGCSIGNRPINYHLKALRRLGYSVEEEHGEIRCSGKAKGGVINLDFPSVGATENIMLAGVFAEGTVYICNAAKEPEIVDLANMLGAMGARVSGAGTDIITIQGVSRLHGVRYPIIPDRIVAGTYLIAAAATGGSVELTNVRTADLVALLEKLKEMNCTVLDCGTEVSLIAPASLMPTDIQTLPHPGFPTDLQAPLMTMMTQAAGTSIVRETIFEARYKHVPELIRMGADIAVEGQIAVVRGKTPLKGANVSAMDLRGGAALVLAGLCAEGETQIFQPEHIERGYEHIVEDLRSLGAQIDEG</sequence>
<dbReference type="GO" id="GO:0071555">
    <property type="term" value="P:cell wall organization"/>
    <property type="evidence" value="ECO:0007669"/>
    <property type="project" value="UniProtKB-KW"/>
</dbReference>
<dbReference type="EMBL" id="JACRSQ010000013">
    <property type="protein sequence ID" value="MBC8543815.1"/>
    <property type="molecule type" value="Genomic_DNA"/>
</dbReference>
<keyword evidence="4 12" id="KW-0132">Cell division</keyword>
<dbReference type="InterPro" id="IPR036968">
    <property type="entry name" value="Enolpyruvate_Tfrase_sf"/>
</dbReference>
<dbReference type="NCBIfam" id="TIGR01072">
    <property type="entry name" value="murA"/>
    <property type="match status" value="1"/>
</dbReference>
<comment type="similarity">
    <text evidence="10 12">Belongs to the EPSP synthase family. MurA subfamily.</text>
</comment>
<feature type="active site" description="Proton donor" evidence="12">
    <location>
        <position position="116"/>
    </location>
</feature>